<name>A0A540VKR3_9CHLR</name>
<dbReference type="Gene3D" id="2.40.10.10">
    <property type="entry name" value="Trypsin-like serine proteases"/>
    <property type="match status" value="2"/>
</dbReference>
<proteinExistence type="inferred from homology"/>
<evidence type="ECO:0000259" key="4">
    <source>
        <dbReference type="SMART" id="SM00228"/>
    </source>
</evidence>
<dbReference type="PRINTS" id="PR00834">
    <property type="entry name" value="PROTEASES2C"/>
</dbReference>
<dbReference type="InParanoid" id="A0A540VKR3"/>
<dbReference type="PANTHER" id="PTHR43343">
    <property type="entry name" value="PEPTIDASE S12"/>
    <property type="match status" value="1"/>
</dbReference>
<evidence type="ECO:0000256" key="3">
    <source>
        <dbReference type="ARBA" id="ARBA00022801"/>
    </source>
</evidence>
<keyword evidence="6" id="KW-1185">Reference proteome</keyword>
<dbReference type="SUPFAM" id="SSF50494">
    <property type="entry name" value="Trypsin-like serine proteases"/>
    <property type="match status" value="1"/>
</dbReference>
<dbReference type="EMBL" id="VIGC01000003">
    <property type="protein sequence ID" value="TQE97360.1"/>
    <property type="molecule type" value="Genomic_DNA"/>
</dbReference>
<dbReference type="InterPro" id="IPR009003">
    <property type="entry name" value="Peptidase_S1_PA"/>
</dbReference>
<dbReference type="CDD" id="cd06779">
    <property type="entry name" value="cpPDZ_Deg_HtrA-like"/>
    <property type="match status" value="1"/>
</dbReference>
<evidence type="ECO:0000313" key="6">
    <source>
        <dbReference type="Proteomes" id="UP000317371"/>
    </source>
</evidence>
<dbReference type="FunCoup" id="A0A540VKR3">
    <property type="interactions" value="457"/>
</dbReference>
<dbReference type="OrthoDB" id="9758917at2"/>
<dbReference type="PROSITE" id="PS51257">
    <property type="entry name" value="PROKAR_LIPOPROTEIN"/>
    <property type="match status" value="1"/>
</dbReference>
<accession>A0A540VKR3</accession>
<dbReference type="InterPro" id="IPR001478">
    <property type="entry name" value="PDZ"/>
</dbReference>
<dbReference type="GO" id="GO:0006508">
    <property type="term" value="P:proteolysis"/>
    <property type="evidence" value="ECO:0007669"/>
    <property type="project" value="UniProtKB-KW"/>
</dbReference>
<dbReference type="PANTHER" id="PTHR43343:SF3">
    <property type="entry name" value="PROTEASE DO-LIKE 8, CHLOROPLASTIC"/>
    <property type="match status" value="1"/>
</dbReference>
<dbReference type="Proteomes" id="UP000317371">
    <property type="component" value="Unassembled WGS sequence"/>
</dbReference>
<dbReference type="InterPro" id="IPR043504">
    <property type="entry name" value="Peptidase_S1_PA_chymotrypsin"/>
</dbReference>
<gene>
    <name evidence="5" type="ORF">FKZ61_02780</name>
</gene>
<dbReference type="InterPro" id="IPR001940">
    <property type="entry name" value="Peptidase_S1C"/>
</dbReference>
<organism evidence="5 6">
    <name type="scientific">Litorilinea aerophila</name>
    <dbReference type="NCBI Taxonomy" id="1204385"/>
    <lineage>
        <taxon>Bacteria</taxon>
        <taxon>Bacillati</taxon>
        <taxon>Chloroflexota</taxon>
        <taxon>Caldilineae</taxon>
        <taxon>Caldilineales</taxon>
        <taxon>Caldilineaceae</taxon>
        <taxon>Litorilinea</taxon>
    </lineage>
</organism>
<dbReference type="RefSeq" id="WP_141608553.1">
    <property type="nucleotide sequence ID" value="NZ_VIGC02000003.1"/>
</dbReference>
<dbReference type="AlphaFoldDB" id="A0A540VKR3"/>
<dbReference type="GO" id="GO:0004252">
    <property type="term" value="F:serine-type endopeptidase activity"/>
    <property type="evidence" value="ECO:0007669"/>
    <property type="project" value="InterPro"/>
</dbReference>
<dbReference type="SUPFAM" id="SSF50156">
    <property type="entry name" value="PDZ domain-like"/>
    <property type="match status" value="1"/>
</dbReference>
<dbReference type="Pfam" id="PF13365">
    <property type="entry name" value="Trypsin_2"/>
    <property type="match status" value="1"/>
</dbReference>
<dbReference type="InterPro" id="IPR051201">
    <property type="entry name" value="Chloro_Bact_Ser_Proteases"/>
</dbReference>
<protein>
    <submittedName>
        <fullName evidence="5">Trypsin-like serine protease</fullName>
    </submittedName>
</protein>
<evidence type="ECO:0000313" key="5">
    <source>
        <dbReference type="EMBL" id="TQE97360.1"/>
    </source>
</evidence>
<dbReference type="SMART" id="SM00228">
    <property type="entry name" value="PDZ"/>
    <property type="match status" value="1"/>
</dbReference>
<sequence>MAKAGNRRLLWILGGMAALVLGGCTLAFLAAVALFTLRDSGGVTAAPPPQAIPVVVTPRPLPTPVPPPVVQPPLQGMDYETAALVSIYEQVNPSVVNVTVLGHSGLTFPDGSTPEGLGPEDFLPISSGSGFVWDTQGHIVTNNHVVEGAEEVQVTFSDGTVAIAEVIGTDVDSDLAVLRIDPEGYNLVPVRLGRLEDVRVGMRVAAIGNPFGLAGTLTSGIVSALGRSIPARDRFSIPDSIQTDAAINPGNSGGPLLNERGEVIGVNAQIRSEVRSNSGVGFAIPVTIVERVVPALIEQGYYEHSYIGVSGGTLSPICADDLGVPKELRGAVIAEVLPNTPASRAGLRGGSEPSGTHYPSICPDMRGGDVIVAINDYPVTKFDDLLVYLQRYTSPGDTVTLTVWRDGEQVLIDVVLAARPTSIER</sequence>
<dbReference type="Pfam" id="PF13180">
    <property type="entry name" value="PDZ_2"/>
    <property type="match status" value="1"/>
</dbReference>
<reference evidence="5 6" key="1">
    <citation type="submission" date="2019-06" db="EMBL/GenBank/DDBJ databases">
        <title>Genome sequence of Litorilinea aerophila BAA-2444.</title>
        <authorList>
            <person name="Maclea K.S."/>
            <person name="Maurais E.G."/>
            <person name="Iannazzi L.C."/>
        </authorList>
    </citation>
    <scope>NUCLEOTIDE SEQUENCE [LARGE SCALE GENOMIC DNA]</scope>
    <source>
        <strain evidence="5 6">ATCC BAA-2444</strain>
    </source>
</reference>
<comment type="similarity">
    <text evidence="1">Belongs to the peptidase S1C family.</text>
</comment>
<feature type="domain" description="PDZ" evidence="4">
    <location>
        <begin position="308"/>
        <end position="407"/>
    </location>
</feature>
<evidence type="ECO:0000256" key="2">
    <source>
        <dbReference type="ARBA" id="ARBA00022670"/>
    </source>
</evidence>
<comment type="caution">
    <text evidence="5">The sequence shown here is derived from an EMBL/GenBank/DDBJ whole genome shotgun (WGS) entry which is preliminary data.</text>
</comment>
<evidence type="ECO:0000256" key="1">
    <source>
        <dbReference type="ARBA" id="ARBA00010541"/>
    </source>
</evidence>
<keyword evidence="2 5" id="KW-0645">Protease</keyword>
<keyword evidence="3" id="KW-0378">Hydrolase</keyword>
<dbReference type="InterPro" id="IPR036034">
    <property type="entry name" value="PDZ_sf"/>
</dbReference>
<dbReference type="Gene3D" id="2.30.42.10">
    <property type="match status" value="1"/>
</dbReference>